<reference evidence="1" key="2">
    <citation type="submission" date="2021-03" db="EMBL/GenBank/DDBJ databases">
        <authorList>
            <person name="Artuso I."/>
            <person name="Turrini P."/>
            <person name="Pirolo M."/>
            <person name="Lugli G.A."/>
            <person name="Ventura M."/>
            <person name="Visca P."/>
        </authorList>
    </citation>
    <scope>NUCLEOTIDE SEQUENCE</scope>
    <source>
        <strain evidence="1">LMG 26462</strain>
    </source>
</reference>
<evidence type="ECO:0000313" key="2">
    <source>
        <dbReference type="Proteomes" id="UP001138921"/>
    </source>
</evidence>
<gene>
    <name evidence="1" type="ORF">J1C56_01885</name>
</gene>
<protein>
    <submittedName>
        <fullName evidence="1">Uncharacterized protein</fullName>
    </submittedName>
</protein>
<dbReference type="EMBL" id="JAFLWW010000001">
    <property type="protein sequence ID" value="MBT1154335.1"/>
    <property type="molecule type" value="Genomic_DNA"/>
</dbReference>
<comment type="caution">
    <text evidence="1">The sequence shown here is derived from an EMBL/GenBank/DDBJ whole genome shotgun (WGS) entry which is preliminary data.</text>
</comment>
<dbReference type="AlphaFoldDB" id="A0A9X1D0W7"/>
<keyword evidence="2" id="KW-1185">Reference proteome</keyword>
<sequence>MGVVGMVKAYAHEAASGWDYPLSCCFGTASGGDCQAISSKTVTPIAGGYRITLVPGDHNQVTKPHVFEVPADKVRISEDTSYHICLWPTEDKVQCFFAPPMSY</sequence>
<accession>A0A9X1D0W7</accession>
<name>A0A9X1D0W7_9HYPH</name>
<reference evidence="1" key="1">
    <citation type="journal article" date="2021" name="Microorganisms">
        <title>Phylogenomic Reconstruction and Metabolic Potential of the Genus Aminobacter.</title>
        <authorList>
            <person name="Artuso I."/>
            <person name="Turrini P."/>
            <person name="Pirolo M."/>
            <person name="Lugli G.A."/>
            <person name="Ventura M."/>
            <person name="Visca P."/>
        </authorList>
    </citation>
    <scope>NUCLEOTIDE SEQUENCE</scope>
    <source>
        <strain evidence="1">LMG 26462</strain>
    </source>
</reference>
<evidence type="ECO:0000313" key="1">
    <source>
        <dbReference type="EMBL" id="MBT1154335.1"/>
    </source>
</evidence>
<organism evidence="1 2">
    <name type="scientific">Aminobacter anthyllidis</name>
    <dbReference type="NCBI Taxonomy" id="1035067"/>
    <lineage>
        <taxon>Bacteria</taxon>
        <taxon>Pseudomonadati</taxon>
        <taxon>Pseudomonadota</taxon>
        <taxon>Alphaproteobacteria</taxon>
        <taxon>Hyphomicrobiales</taxon>
        <taxon>Phyllobacteriaceae</taxon>
        <taxon>Aminobacter</taxon>
    </lineage>
</organism>
<dbReference type="Proteomes" id="UP001138921">
    <property type="component" value="Unassembled WGS sequence"/>
</dbReference>
<proteinExistence type="predicted"/>
<dbReference type="RefSeq" id="WP_214386630.1">
    <property type="nucleotide sequence ID" value="NZ_JAFLWW010000001.1"/>
</dbReference>